<keyword evidence="1" id="KW-0812">Transmembrane</keyword>
<keyword evidence="1" id="KW-0472">Membrane</keyword>
<feature type="transmembrane region" description="Helical" evidence="1">
    <location>
        <begin position="40"/>
        <end position="63"/>
    </location>
</feature>
<proteinExistence type="predicted"/>
<dbReference type="AlphaFoldDB" id="A0A1B0ARG1"/>
<dbReference type="Proteomes" id="UP000092460">
    <property type="component" value="Unassembled WGS sequence"/>
</dbReference>
<sequence length="142" mass="15581">MRRCSSVLGLIIIMIRCVSSIIIIRHSLNDKLAGSGLLSWYFYYGISVASLCCADYVTSYCGISGADSKQRPTEADVAICESLPSSQAGKPGKQASKQAIRQHITPLEKPEDTIVLTFYYYCHSLLLGFWNAGRSPAANLMH</sequence>
<protein>
    <submittedName>
        <fullName evidence="2">Uncharacterized protein</fullName>
    </submittedName>
</protein>
<reference evidence="3" key="1">
    <citation type="submission" date="2015-01" db="EMBL/GenBank/DDBJ databases">
        <authorList>
            <person name="Aksoy S."/>
            <person name="Warren W."/>
            <person name="Wilson R.K."/>
        </authorList>
    </citation>
    <scope>NUCLEOTIDE SEQUENCE [LARGE SCALE GENOMIC DNA]</scope>
    <source>
        <strain evidence="3">IAEA</strain>
    </source>
</reference>
<dbReference type="EMBL" id="JXJN01002407">
    <property type="status" value="NOT_ANNOTATED_CDS"/>
    <property type="molecule type" value="Genomic_DNA"/>
</dbReference>
<accession>A0A1B0ARG1</accession>
<reference evidence="2" key="2">
    <citation type="submission" date="2020-05" db="UniProtKB">
        <authorList>
            <consortium name="EnsemblMetazoa"/>
        </authorList>
    </citation>
    <scope>IDENTIFICATION</scope>
    <source>
        <strain evidence="2">IAEA</strain>
    </source>
</reference>
<dbReference type="VEuPathDB" id="VectorBase:GPPI005826"/>
<dbReference type="EnsemblMetazoa" id="GPPI005826-RA">
    <property type="protein sequence ID" value="GPPI005826-PA"/>
    <property type="gene ID" value="GPPI005826"/>
</dbReference>
<keyword evidence="3" id="KW-1185">Reference proteome</keyword>
<evidence type="ECO:0000256" key="1">
    <source>
        <dbReference type="SAM" id="Phobius"/>
    </source>
</evidence>
<name>A0A1B0ARG1_9MUSC</name>
<evidence type="ECO:0000313" key="3">
    <source>
        <dbReference type="Proteomes" id="UP000092460"/>
    </source>
</evidence>
<feature type="transmembrane region" description="Helical" evidence="1">
    <location>
        <begin position="7"/>
        <end position="28"/>
    </location>
</feature>
<keyword evidence="1" id="KW-1133">Transmembrane helix</keyword>
<organism evidence="2 3">
    <name type="scientific">Glossina palpalis gambiensis</name>
    <dbReference type="NCBI Taxonomy" id="67801"/>
    <lineage>
        <taxon>Eukaryota</taxon>
        <taxon>Metazoa</taxon>
        <taxon>Ecdysozoa</taxon>
        <taxon>Arthropoda</taxon>
        <taxon>Hexapoda</taxon>
        <taxon>Insecta</taxon>
        <taxon>Pterygota</taxon>
        <taxon>Neoptera</taxon>
        <taxon>Endopterygota</taxon>
        <taxon>Diptera</taxon>
        <taxon>Brachycera</taxon>
        <taxon>Muscomorpha</taxon>
        <taxon>Hippoboscoidea</taxon>
        <taxon>Glossinidae</taxon>
        <taxon>Glossina</taxon>
    </lineage>
</organism>
<evidence type="ECO:0000313" key="2">
    <source>
        <dbReference type="EnsemblMetazoa" id="GPPI005826-PA"/>
    </source>
</evidence>